<evidence type="ECO:0000256" key="5">
    <source>
        <dbReference type="ARBA" id="ARBA00022967"/>
    </source>
</evidence>
<accession>A0A1W1EBT5</accession>
<comment type="cofactor">
    <cofactor evidence="1">
        <name>[4Fe-4S] cluster</name>
        <dbReference type="ChEBI" id="CHEBI:49883"/>
    </cofactor>
</comment>
<dbReference type="PROSITE" id="PS51379">
    <property type="entry name" value="4FE4S_FER_2"/>
    <property type="match status" value="2"/>
</dbReference>
<gene>
    <name evidence="9" type="ORF">MNB_SV-5-1356</name>
</gene>
<dbReference type="PANTHER" id="PTHR10849:SF20">
    <property type="entry name" value="NADH DEHYDROGENASE [UBIQUINONE] IRON-SULFUR PROTEIN 8, MITOCHONDRIAL"/>
    <property type="match status" value="1"/>
</dbReference>
<evidence type="ECO:0000256" key="3">
    <source>
        <dbReference type="ARBA" id="ARBA00022485"/>
    </source>
</evidence>
<keyword evidence="7" id="KW-0411">Iron-sulfur</keyword>
<dbReference type="GO" id="GO:0003954">
    <property type="term" value="F:NADH dehydrogenase activity"/>
    <property type="evidence" value="ECO:0007669"/>
    <property type="project" value="TreeGrafter"/>
</dbReference>
<feature type="domain" description="4Fe-4S ferredoxin-type" evidence="8">
    <location>
        <begin position="86"/>
        <end position="117"/>
    </location>
</feature>
<evidence type="ECO:0000256" key="2">
    <source>
        <dbReference type="ARBA" id="ARBA00010277"/>
    </source>
</evidence>
<dbReference type="PANTHER" id="PTHR10849">
    <property type="entry name" value="NADH DEHYDROGENASE UBIQUINONE IRON-SULFUR PROTEIN 8, MITOCHONDRIAL"/>
    <property type="match status" value="1"/>
</dbReference>
<dbReference type="SUPFAM" id="SSF54862">
    <property type="entry name" value="4Fe-4S ferredoxins"/>
    <property type="match status" value="1"/>
</dbReference>
<evidence type="ECO:0000256" key="6">
    <source>
        <dbReference type="ARBA" id="ARBA00023004"/>
    </source>
</evidence>
<dbReference type="NCBIfam" id="NF004542">
    <property type="entry name" value="PRK05888.2-3"/>
    <property type="match status" value="1"/>
</dbReference>
<evidence type="ECO:0000256" key="4">
    <source>
        <dbReference type="ARBA" id="ARBA00022723"/>
    </source>
</evidence>
<keyword evidence="6" id="KW-0408">Iron</keyword>
<dbReference type="AlphaFoldDB" id="A0A1W1EBT5"/>
<keyword evidence="4" id="KW-0479">Metal-binding</keyword>
<comment type="similarity">
    <text evidence="2">Belongs to the complex I 23 kDa subunit family.</text>
</comment>
<dbReference type="InterPro" id="IPR017900">
    <property type="entry name" value="4Fe4S_Fe_S_CS"/>
</dbReference>
<organism evidence="9">
    <name type="scientific">hydrothermal vent metagenome</name>
    <dbReference type="NCBI Taxonomy" id="652676"/>
    <lineage>
        <taxon>unclassified sequences</taxon>
        <taxon>metagenomes</taxon>
        <taxon>ecological metagenomes</taxon>
    </lineage>
</organism>
<dbReference type="Pfam" id="PF12838">
    <property type="entry name" value="Fer4_7"/>
    <property type="match status" value="1"/>
</dbReference>
<reference evidence="9" key="1">
    <citation type="submission" date="2016-10" db="EMBL/GenBank/DDBJ databases">
        <authorList>
            <person name="de Groot N.N."/>
        </authorList>
    </citation>
    <scope>NUCLEOTIDE SEQUENCE</scope>
</reference>
<dbReference type="GO" id="GO:0051539">
    <property type="term" value="F:4 iron, 4 sulfur cluster binding"/>
    <property type="evidence" value="ECO:0007669"/>
    <property type="project" value="UniProtKB-KW"/>
</dbReference>
<keyword evidence="5" id="KW-1278">Translocase</keyword>
<dbReference type="EC" id="1.6.5.3" evidence="9"/>
<dbReference type="NCBIfam" id="TIGR01971">
    <property type="entry name" value="NuoI"/>
    <property type="match status" value="1"/>
</dbReference>
<keyword evidence="9" id="KW-0560">Oxidoreductase</keyword>
<dbReference type="InterPro" id="IPR010226">
    <property type="entry name" value="NADH_quinone_OxRdtase_chainI"/>
</dbReference>
<dbReference type="GO" id="GO:0046872">
    <property type="term" value="F:metal ion binding"/>
    <property type="evidence" value="ECO:0007669"/>
    <property type="project" value="UniProtKB-KW"/>
</dbReference>
<evidence type="ECO:0000259" key="8">
    <source>
        <dbReference type="PROSITE" id="PS51379"/>
    </source>
</evidence>
<dbReference type="InterPro" id="IPR017896">
    <property type="entry name" value="4Fe4S_Fe-S-bd"/>
</dbReference>
<sequence>MGLEQFKNRNVGTQNYKHLELGKTPEKGMAQFYQVVQRSLKGELFVGLWVTIREMGKALFMNNMHTVKYPFEKLPISPRYRAIHDMLRLLESGNYRCIGCGLCEKICISNCITMDTRYDENQRKEVSEYTINFGRCIFCGYCAEVCPELAIVHGSRYETASEQRASFSMFEDMLTPIDKLNLQQEYDGFGSVSPNADDNIKKTPLAY</sequence>
<evidence type="ECO:0000256" key="7">
    <source>
        <dbReference type="ARBA" id="ARBA00023014"/>
    </source>
</evidence>
<name>A0A1W1EBT5_9ZZZZ</name>
<dbReference type="GO" id="GO:0016020">
    <property type="term" value="C:membrane"/>
    <property type="evidence" value="ECO:0007669"/>
    <property type="project" value="InterPro"/>
</dbReference>
<keyword evidence="9" id="KW-0830">Ubiquinone</keyword>
<protein>
    <submittedName>
        <fullName evidence="9">NADH-ubiquinone oxidoreductase chain I</fullName>
        <ecNumber evidence="9">1.6.5.3</ecNumber>
    </submittedName>
</protein>
<dbReference type="GO" id="GO:0009060">
    <property type="term" value="P:aerobic respiration"/>
    <property type="evidence" value="ECO:0007669"/>
    <property type="project" value="TreeGrafter"/>
</dbReference>
<dbReference type="EMBL" id="FPKX01000006">
    <property type="protein sequence ID" value="SFZ97500.1"/>
    <property type="molecule type" value="Genomic_DNA"/>
</dbReference>
<proteinExistence type="inferred from homology"/>
<evidence type="ECO:0000313" key="9">
    <source>
        <dbReference type="EMBL" id="SFZ97500.1"/>
    </source>
</evidence>
<dbReference type="Gene3D" id="3.30.70.3270">
    <property type="match status" value="1"/>
</dbReference>
<keyword evidence="3" id="KW-0004">4Fe-4S</keyword>
<evidence type="ECO:0000256" key="1">
    <source>
        <dbReference type="ARBA" id="ARBA00001966"/>
    </source>
</evidence>
<dbReference type="HAMAP" id="MF_01351">
    <property type="entry name" value="NDH1_NuoI"/>
    <property type="match status" value="1"/>
</dbReference>
<dbReference type="PROSITE" id="PS00198">
    <property type="entry name" value="4FE4S_FER_1"/>
    <property type="match status" value="1"/>
</dbReference>
<feature type="domain" description="4Fe-4S ferredoxin-type" evidence="8">
    <location>
        <begin position="127"/>
        <end position="156"/>
    </location>
</feature>